<sequence length="186" mass="21731">MNRIFAMIKILKKNKAVLKFLGLFGGSYLLLSYGYNQYLNLDFSEKYYPDWVTHWVTKQSLSLTQFLGYDAHAVPHPYEASMKYFVEGEYLARIVEGCNAVAVIILFIAFVIAFHAQWLKTIAFILLGLVFIYLLNVLRISLLCIGMYEYPEYQRVLHDIVFPGFIYGVVFVLWLLWMRIGVEKKK</sequence>
<evidence type="ECO:0000256" key="6">
    <source>
        <dbReference type="ARBA" id="ARBA00022989"/>
    </source>
</evidence>
<keyword evidence="6 8" id="KW-1133">Transmembrane helix</keyword>
<keyword evidence="3" id="KW-0645">Protease</keyword>
<feature type="transmembrane region" description="Helical" evidence="8">
    <location>
        <begin position="121"/>
        <end position="148"/>
    </location>
</feature>
<dbReference type="InterPro" id="IPR026392">
    <property type="entry name" value="Exo/Archaeosortase_dom"/>
</dbReference>
<keyword evidence="5" id="KW-0378">Hydrolase</keyword>
<dbReference type="Proteomes" id="UP001597357">
    <property type="component" value="Unassembled WGS sequence"/>
</dbReference>
<evidence type="ECO:0000256" key="1">
    <source>
        <dbReference type="ARBA" id="ARBA00004651"/>
    </source>
</evidence>
<evidence type="ECO:0000256" key="4">
    <source>
        <dbReference type="ARBA" id="ARBA00022692"/>
    </source>
</evidence>
<dbReference type="NCBIfam" id="TIGR04128">
    <property type="entry name" value="exoso_Fjoh_1448"/>
    <property type="match status" value="1"/>
</dbReference>
<protein>
    <submittedName>
        <fullName evidence="9">Exosortase family protein XrtF</fullName>
    </submittedName>
</protein>
<keyword evidence="2" id="KW-1003">Cell membrane</keyword>
<name>A0ABW5S9T7_9FLAO</name>
<reference evidence="10" key="1">
    <citation type="journal article" date="2019" name="Int. J. Syst. Evol. Microbiol.">
        <title>The Global Catalogue of Microorganisms (GCM) 10K type strain sequencing project: providing services to taxonomists for standard genome sequencing and annotation.</title>
        <authorList>
            <consortium name="The Broad Institute Genomics Platform"/>
            <consortium name="The Broad Institute Genome Sequencing Center for Infectious Disease"/>
            <person name="Wu L."/>
            <person name="Ma J."/>
        </authorList>
    </citation>
    <scope>NUCLEOTIDE SEQUENCE [LARGE SCALE GENOMIC DNA]</scope>
    <source>
        <strain evidence="10">KCTC 42255</strain>
    </source>
</reference>
<evidence type="ECO:0000256" key="3">
    <source>
        <dbReference type="ARBA" id="ARBA00022670"/>
    </source>
</evidence>
<feature type="transmembrane region" description="Helical" evidence="8">
    <location>
        <begin position="16"/>
        <end position="35"/>
    </location>
</feature>
<comment type="subcellular location">
    <subcellularLocation>
        <location evidence="1">Cell membrane</location>
        <topology evidence="1">Multi-pass membrane protein</topology>
    </subcellularLocation>
</comment>
<dbReference type="NCBIfam" id="TIGR04178">
    <property type="entry name" value="exo_archaeo"/>
    <property type="match status" value="1"/>
</dbReference>
<evidence type="ECO:0000256" key="7">
    <source>
        <dbReference type="ARBA" id="ARBA00023136"/>
    </source>
</evidence>
<dbReference type="InterPro" id="IPR026323">
    <property type="entry name" value="Exosortase-related_prot_XrtF"/>
</dbReference>
<keyword evidence="4 8" id="KW-0812">Transmembrane</keyword>
<dbReference type="EMBL" id="JBHULZ010000005">
    <property type="protein sequence ID" value="MFD2696576.1"/>
    <property type="molecule type" value="Genomic_DNA"/>
</dbReference>
<gene>
    <name evidence="9" type="primary">xrtF</name>
    <name evidence="9" type="ORF">ACFSQ0_01075</name>
</gene>
<evidence type="ECO:0000256" key="2">
    <source>
        <dbReference type="ARBA" id="ARBA00022475"/>
    </source>
</evidence>
<accession>A0ABW5S9T7</accession>
<feature type="transmembrane region" description="Helical" evidence="8">
    <location>
        <begin position="160"/>
        <end position="177"/>
    </location>
</feature>
<feature type="transmembrane region" description="Helical" evidence="8">
    <location>
        <begin position="90"/>
        <end position="114"/>
    </location>
</feature>
<proteinExistence type="predicted"/>
<dbReference type="RefSeq" id="WP_379042924.1">
    <property type="nucleotide sequence ID" value="NZ_JBHULZ010000005.1"/>
</dbReference>
<keyword evidence="7 8" id="KW-0472">Membrane</keyword>
<evidence type="ECO:0000313" key="9">
    <source>
        <dbReference type="EMBL" id="MFD2696576.1"/>
    </source>
</evidence>
<dbReference type="Pfam" id="PF09721">
    <property type="entry name" value="Exosortase_EpsH"/>
    <property type="match status" value="1"/>
</dbReference>
<dbReference type="InterPro" id="IPR019127">
    <property type="entry name" value="Exosortase"/>
</dbReference>
<comment type="caution">
    <text evidence="9">The sequence shown here is derived from an EMBL/GenBank/DDBJ whole genome shotgun (WGS) entry which is preliminary data.</text>
</comment>
<evidence type="ECO:0000256" key="5">
    <source>
        <dbReference type="ARBA" id="ARBA00022801"/>
    </source>
</evidence>
<keyword evidence="10" id="KW-1185">Reference proteome</keyword>
<evidence type="ECO:0000313" key="10">
    <source>
        <dbReference type="Proteomes" id="UP001597357"/>
    </source>
</evidence>
<organism evidence="9 10">
    <name type="scientific">Mesonia sediminis</name>
    <dbReference type="NCBI Taxonomy" id="1703946"/>
    <lineage>
        <taxon>Bacteria</taxon>
        <taxon>Pseudomonadati</taxon>
        <taxon>Bacteroidota</taxon>
        <taxon>Flavobacteriia</taxon>
        <taxon>Flavobacteriales</taxon>
        <taxon>Flavobacteriaceae</taxon>
        <taxon>Mesonia</taxon>
    </lineage>
</organism>
<evidence type="ECO:0000256" key="8">
    <source>
        <dbReference type="SAM" id="Phobius"/>
    </source>
</evidence>